<keyword evidence="4" id="KW-1185">Reference proteome</keyword>
<dbReference type="AlphaFoldDB" id="R0MKV7"/>
<feature type="compositionally biased region" description="Polar residues" evidence="1">
    <location>
        <begin position="1"/>
        <end position="10"/>
    </location>
</feature>
<name>R0MKV7_NOSB1</name>
<gene>
    <name evidence="3" type="ORF">NBO_13g0037</name>
</gene>
<dbReference type="InterPro" id="IPR015671">
    <property type="entry name" value="GSCR1_dom"/>
</dbReference>
<dbReference type="EMBL" id="KB908921">
    <property type="protein sequence ID" value="EOB14860.1"/>
    <property type="molecule type" value="Genomic_DNA"/>
</dbReference>
<feature type="domain" description="GLTSCR protein conserved" evidence="2">
    <location>
        <begin position="81"/>
        <end position="119"/>
    </location>
</feature>
<organism evidence="3 4">
    <name type="scientific">Nosema bombycis (strain CQ1 / CVCC 102059)</name>
    <name type="common">Microsporidian parasite</name>
    <name type="synonym">Pebrine of silkworm</name>
    <dbReference type="NCBI Taxonomy" id="578461"/>
    <lineage>
        <taxon>Eukaryota</taxon>
        <taxon>Fungi</taxon>
        <taxon>Fungi incertae sedis</taxon>
        <taxon>Microsporidia</taxon>
        <taxon>Nosematidae</taxon>
        <taxon>Nosema</taxon>
    </lineage>
</organism>
<proteinExistence type="predicted"/>
<reference evidence="3 4" key="1">
    <citation type="journal article" date="2013" name="BMC Genomics">
        <title>Comparative genomics of parasitic silkworm microsporidia reveal an association between genome expansion and host adaptation.</title>
        <authorList>
            <person name="Pan G."/>
            <person name="Xu J."/>
            <person name="Li T."/>
            <person name="Xia Q."/>
            <person name="Liu S.L."/>
            <person name="Zhang G."/>
            <person name="Li S."/>
            <person name="Li C."/>
            <person name="Liu H."/>
            <person name="Yang L."/>
            <person name="Liu T."/>
            <person name="Zhang X."/>
            <person name="Wu Z."/>
            <person name="Fan W."/>
            <person name="Dang X."/>
            <person name="Xiang H."/>
            <person name="Tao M."/>
            <person name="Li Y."/>
            <person name="Hu J."/>
            <person name="Li Z."/>
            <person name="Lin L."/>
            <person name="Luo J."/>
            <person name="Geng L."/>
            <person name="Wang L."/>
            <person name="Long M."/>
            <person name="Wan Y."/>
            <person name="He N."/>
            <person name="Zhang Z."/>
            <person name="Lu C."/>
            <person name="Keeling P.J."/>
            <person name="Wang J."/>
            <person name="Xiang Z."/>
            <person name="Zhou Z."/>
        </authorList>
    </citation>
    <scope>NUCLEOTIDE SEQUENCE [LARGE SCALE GENOMIC DNA]</scope>
    <source>
        <strain evidence="4">CQ1 / CVCC 102059</strain>
    </source>
</reference>
<evidence type="ECO:0000313" key="3">
    <source>
        <dbReference type="EMBL" id="EOB14860.1"/>
    </source>
</evidence>
<evidence type="ECO:0000259" key="2">
    <source>
        <dbReference type="Pfam" id="PF15249"/>
    </source>
</evidence>
<sequence length="139" mass="16268">MEENSQTNFTGAFENESSHENKTTTESFLNDSVFYSSQRDHLLVRPGSFNVNKLGDNRDFGNFYDLVQERKDRILSFLQKDTLQINNPDLKPFNSVEHAYENLMPYHLFYKGLYDDHVLFNSDCTISMDLIYDALSKIF</sequence>
<dbReference type="STRING" id="578461.R0MKV7"/>
<dbReference type="HOGENOM" id="CLU_1845662_0_0_1"/>
<dbReference type="OrthoDB" id="2194491at2759"/>
<accession>R0MKV7</accession>
<evidence type="ECO:0000313" key="4">
    <source>
        <dbReference type="Proteomes" id="UP000016927"/>
    </source>
</evidence>
<dbReference type="Proteomes" id="UP000016927">
    <property type="component" value="Unassembled WGS sequence"/>
</dbReference>
<dbReference type="VEuPathDB" id="MicrosporidiaDB:NBO_13g0037"/>
<protein>
    <recommendedName>
        <fullName evidence="2">GLTSCR protein conserved domain-containing protein</fullName>
    </recommendedName>
</protein>
<evidence type="ECO:0000256" key="1">
    <source>
        <dbReference type="SAM" id="MobiDB-lite"/>
    </source>
</evidence>
<feature type="region of interest" description="Disordered" evidence="1">
    <location>
        <begin position="1"/>
        <end position="24"/>
    </location>
</feature>
<dbReference type="Pfam" id="PF15249">
    <property type="entry name" value="GLTSCR1"/>
    <property type="match status" value="1"/>
</dbReference>